<evidence type="ECO:0000313" key="2">
    <source>
        <dbReference type="Proteomes" id="UP001230649"/>
    </source>
</evidence>
<dbReference type="EMBL" id="JASBWS010000083">
    <property type="protein sequence ID" value="KAJ9099496.1"/>
    <property type="molecule type" value="Genomic_DNA"/>
</dbReference>
<name>A0ACC2VL06_9TREE</name>
<accession>A0ACC2VL06</accession>
<proteinExistence type="predicted"/>
<protein>
    <submittedName>
        <fullName evidence="1">Uncharacterized protein</fullName>
    </submittedName>
</protein>
<keyword evidence="2" id="KW-1185">Reference proteome</keyword>
<comment type="caution">
    <text evidence="1">The sequence shown here is derived from an EMBL/GenBank/DDBJ whole genome shotgun (WGS) entry which is preliminary data.</text>
</comment>
<sequence length="235" mass="26744">MASELFEGLEDEIEQGEGKTDSRFDWGAFRESRLQQLAEEVERKKAIDGQGGTDGWYGSYREIREERELIQRSSKEEFCIIHFSHPDFQRCAIMDRHLQALAPKHPNTLFLHTSVKDAPFLVNRLGVKVLPCVISFVNGNAIDRLIGFEELGNDDTFTTAALEFRLKRSGVLPPAGYKKTTRAEVILAKSGKSDARESDEDSDSGGRRKIIRSNKDDLARSRHRRNRDDSGDEWD</sequence>
<organism evidence="1 2">
    <name type="scientific">Naganishia adeliensis</name>
    <dbReference type="NCBI Taxonomy" id="92952"/>
    <lineage>
        <taxon>Eukaryota</taxon>
        <taxon>Fungi</taxon>
        <taxon>Dikarya</taxon>
        <taxon>Basidiomycota</taxon>
        <taxon>Agaricomycotina</taxon>
        <taxon>Tremellomycetes</taxon>
        <taxon>Filobasidiales</taxon>
        <taxon>Filobasidiaceae</taxon>
        <taxon>Naganishia</taxon>
    </lineage>
</organism>
<dbReference type="Proteomes" id="UP001230649">
    <property type="component" value="Unassembled WGS sequence"/>
</dbReference>
<gene>
    <name evidence="1" type="ORF">QFC20_005708</name>
</gene>
<reference evidence="1" key="1">
    <citation type="submission" date="2023-04" db="EMBL/GenBank/DDBJ databases">
        <title>Draft Genome sequencing of Naganishia species isolated from polar environments using Oxford Nanopore Technology.</title>
        <authorList>
            <person name="Leo P."/>
            <person name="Venkateswaran K."/>
        </authorList>
    </citation>
    <scope>NUCLEOTIDE SEQUENCE</scope>
    <source>
        <strain evidence="1">MNA-CCFEE 5262</strain>
    </source>
</reference>
<evidence type="ECO:0000313" key="1">
    <source>
        <dbReference type="EMBL" id="KAJ9099496.1"/>
    </source>
</evidence>